<dbReference type="Proteomes" id="UP000541033">
    <property type="component" value="Unassembled WGS sequence"/>
</dbReference>
<dbReference type="Pfam" id="PF00294">
    <property type="entry name" value="PfkB"/>
    <property type="match status" value="1"/>
</dbReference>
<dbReference type="EMBL" id="JAAMOX010000002">
    <property type="protein sequence ID" value="NIH54804.1"/>
    <property type="molecule type" value="Genomic_DNA"/>
</dbReference>
<name>A0A7X5TUQ6_9MICO</name>
<dbReference type="SUPFAM" id="SSF53613">
    <property type="entry name" value="Ribokinase-like"/>
    <property type="match status" value="1"/>
</dbReference>
<reference evidence="6 7" key="1">
    <citation type="submission" date="2020-02" db="EMBL/GenBank/DDBJ databases">
        <title>Sequencing the genomes of 1000 actinobacteria strains.</title>
        <authorList>
            <person name="Klenk H.-P."/>
        </authorList>
    </citation>
    <scope>NUCLEOTIDE SEQUENCE [LARGE SCALE GENOMIC DNA]</scope>
    <source>
        <strain evidence="6 7">DSM 27960</strain>
    </source>
</reference>
<evidence type="ECO:0000313" key="7">
    <source>
        <dbReference type="Proteomes" id="UP000541033"/>
    </source>
</evidence>
<dbReference type="GO" id="GO:0008673">
    <property type="term" value="F:2-dehydro-3-deoxygluconokinase activity"/>
    <property type="evidence" value="ECO:0007669"/>
    <property type="project" value="UniProtKB-EC"/>
</dbReference>
<dbReference type="EC" id="2.7.1.45" evidence="6"/>
<dbReference type="InterPro" id="IPR052700">
    <property type="entry name" value="Carb_kinase_PfkB-like"/>
</dbReference>
<gene>
    <name evidence="6" type="ORF">FHX76_002700</name>
</gene>
<dbReference type="InterPro" id="IPR011611">
    <property type="entry name" value="PfkB_dom"/>
</dbReference>
<sequence>MSDTTTAPTIDVVCAGESMAMFVPTKQGAPSASSLYQISVAGAESNVATYLRMLGLNSSWVSRVGSDAFGRFILGHLADEGVDVTHAEIDDTKPTGAAFKNRTADDTHVDYYRSSSAFSGIGPSTAAKATALNPAIIHISGITLALSESCRDFIAHILANRSADSLVSFDVNWRPALWEHTEVESPADRILATAQASDIVLVGLDEAEALWGHTNVAEVRALISAPTILVVKQGASGCTVFNDGQVIPVPALFVNVVEPVGAGDAFAAGFLAGYLERRSIRDSARLGTIVASSALSVSTDVGPLPPPEFIATLLNLEDSDWNGQRYPSGNDTRSTPHVANG</sequence>
<dbReference type="PANTHER" id="PTHR43320:SF2">
    <property type="entry name" value="2-DEHYDRO-3-DEOXYGLUCONOKINASE_2-DEHYDRO-3-DEOXYGALACTONOKINASE"/>
    <property type="match status" value="1"/>
</dbReference>
<dbReference type="AlphaFoldDB" id="A0A7X5TUQ6"/>
<keyword evidence="7" id="KW-1185">Reference proteome</keyword>
<keyword evidence="3 6" id="KW-0418">Kinase</keyword>
<organism evidence="6 7">
    <name type="scientific">Lysinibacter cavernae</name>
    <dbReference type="NCBI Taxonomy" id="1640652"/>
    <lineage>
        <taxon>Bacteria</taxon>
        <taxon>Bacillati</taxon>
        <taxon>Actinomycetota</taxon>
        <taxon>Actinomycetes</taxon>
        <taxon>Micrococcales</taxon>
        <taxon>Microbacteriaceae</taxon>
        <taxon>Lysinibacter</taxon>
    </lineage>
</organism>
<dbReference type="PANTHER" id="PTHR43320">
    <property type="entry name" value="SUGAR KINASE"/>
    <property type="match status" value="1"/>
</dbReference>
<dbReference type="InterPro" id="IPR029056">
    <property type="entry name" value="Ribokinase-like"/>
</dbReference>
<comment type="caution">
    <text evidence="6">The sequence shown here is derived from an EMBL/GenBank/DDBJ whole genome shotgun (WGS) entry which is preliminary data.</text>
</comment>
<evidence type="ECO:0000256" key="2">
    <source>
        <dbReference type="ARBA" id="ARBA00022679"/>
    </source>
</evidence>
<evidence type="ECO:0000256" key="3">
    <source>
        <dbReference type="ARBA" id="ARBA00022777"/>
    </source>
</evidence>
<dbReference type="Gene3D" id="3.40.1190.20">
    <property type="match status" value="1"/>
</dbReference>
<feature type="domain" description="Carbohydrate kinase PfkB" evidence="5">
    <location>
        <begin position="11"/>
        <end position="298"/>
    </location>
</feature>
<keyword evidence="2 6" id="KW-0808">Transferase</keyword>
<feature type="region of interest" description="Disordered" evidence="4">
    <location>
        <begin position="322"/>
        <end position="341"/>
    </location>
</feature>
<evidence type="ECO:0000256" key="4">
    <source>
        <dbReference type="SAM" id="MobiDB-lite"/>
    </source>
</evidence>
<evidence type="ECO:0000259" key="5">
    <source>
        <dbReference type="Pfam" id="PF00294"/>
    </source>
</evidence>
<proteinExistence type="inferred from homology"/>
<accession>A0A7X5TUQ6</accession>
<evidence type="ECO:0000256" key="1">
    <source>
        <dbReference type="ARBA" id="ARBA00010688"/>
    </source>
</evidence>
<evidence type="ECO:0000313" key="6">
    <source>
        <dbReference type="EMBL" id="NIH54804.1"/>
    </source>
</evidence>
<dbReference type="CDD" id="cd01166">
    <property type="entry name" value="KdgK"/>
    <property type="match status" value="1"/>
</dbReference>
<dbReference type="RefSeq" id="WP_167151362.1">
    <property type="nucleotide sequence ID" value="NZ_JAAMOX010000002.1"/>
</dbReference>
<comment type="similarity">
    <text evidence="1">Belongs to the carbohydrate kinase PfkB family.</text>
</comment>
<protein>
    <submittedName>
        <fullName evidence="6">2-dehydro-3-deoxygluconokinase</fullName>
        <ecNumber evidence="6">2.7.1.45</ecNumber>
    </submittedName>
</protein>